<dbReference type="STRING" id="583355.Caka_3075"/>
<dbReference type="GO" id="GO:0016020">
    <property type="term" value="C:membrane"/>
    <property type="evidence" value="ECO:0007669"/>
    <property type="project" value="UniProtKB-SubCell"/>
</dbReference>
<accession>D5EI48</accession>
<feature type="domain" description="POTRA" evidence="10">
    <location>
        <begin position="81"/>
        <end position="149"/>
    </location>
</feature>
<dbReference type="HOGENOM" id="CLU_896332_0_0_0"/>
<dbReference type="Proteomes" id="UP000000925">
    <property type="component" value="Chromosome"/>
</dbReference>
<dbReference type="AlphaFoldDB" id="D5EI48"/>
<evidence type="ECO:0000256" key="9">
    <source>
        <dbReference type="SAM" id="Phobius"/>
    </source>
</evidence>
<dbReference type="OrthoDB" id="187274at2"/>
<name>D5EI48_CORAD</name>
<keyword evidence="4 9" id="KW-0812">Transmembrane</keyword>
<comment type="subcellular location">
    <subcellularLocation>
        <location evidence="1">Membrane</location>
    </subcellularLocation>
</comment>
<keyword evidence="6 9" id="KW-0472">Membrane</keyword>
<evidence type="ECO:0000256" key="8">
    <source>
        <dbReference type="SAM" id="MobiDB-lite"/>
    </source>
</evidence>
<evidence type="ECO:0000259" key="10">
    <source>
        <dbReference type="PROSITE" id="PS51779"/>
    </source>
</evidence>
<evidence type="ECO:0000256" key="4">
    <source>
        <dbReference type="ARBA" id="ARBA00022692"/>
    </source>
</evidence>
<evidence type="ECO:0000256" key="7">
    <source>
        <dbReference type="ARBA" id="ARBA00023306"/>
    </source>
</evidence>
<feature type="compositionally biased region" description="Basic and acidic residues" evidence="8">
    <location>
        <begin position="1"/>
        <end position="10"/>
    </location>
</feature>
<keyword evidence="2" id="KW-1003">Cell membrane</keyword>
<keyword evidence="5 9" id="KW-1133">Transmembrane helix</keyword>
<gene>
    <name evidence="11" type="ordered locus">Caka_3075</name>
</gene>
<evidence type="ECO:0000256" key="2">
    <source>
        <dbReference type="ARBA" id="ARBA00022475"/>
    </source>
</evidence>
<proteinExistence type="predicted"/>
<protein>
    <submittedName>
        <fullName evidence="11">Polypeptide-transport-associated domain protein FtsQ-type</fullName>
    </submittedName>
</protein>
<organism evidence="11 12">
    <name type="scientific">Coraliomargarita akajimensis (strain DSM 45221 / IAM 15411 / JCM 23193 / KCTC 12865 / 04OKA010-24)</name>
    <dbReference type="NCBI Taxonomy" id="583355"/>
    <lineage>
        <taxon>Bacteria</taxon>
        <taxon>Pseudomonadati</taxon>
        <taxon>Verrucomicrobiota</taxon>
        <taxon>Opitutia</taxon>
        <taxon>Puniceicoccales</taxon>
        <taxon>Coraliomargaritaceae</taxon>
        <taxon>Coraliomargarita</taxon>
    </lineage>
</organism>
<dbReference type="Gene3D" id="3.10.20.310">
    <property type="entry name" value="membrane protein fhac"/>
    <property type="match status" value="1"/>
</dbReference>
<evidence type="ECO:0000313" key="12">
    <source>
        <dbReference type="Proteomes" id="UP000000925"/>
    </source>
</evidence>
<dbReference type="GO" id="GO:0051301">
    <property type="term" value="P:cell division"/>
    <property type="evidence" value="ECO:0007669"/>
    <property type="project" value="UniProtKB-KW"/>
</dbReference>
<keyword evidence="12" id="KW-1185">Reference proteome</keyword>
<dbReference type="Pfam" id="PF08478">
    <property type="entry name" value="POTRA_1"/>
    <property type="match status" value="1"/>
</dbReference>
<sequence length="310" mass="34709">MIGRGKDKGESSASGAQSWRELAGPKKPRVNSPQARKRRLRRHVKLGGAGLLLVAIVCAIVFWLRDTGERDEAVQIRPPSKPIEKILFESNGVLPDVWLSSVVDLKPGMSLMDADIHSLKRRLEGQGQVKAASVERVFPNALKIDIQERIPVMRMAVASGGQTKHRIVSRTGVLYDGIGYSRSALRSLPYIQPYQHPNGKYLPLQGIERVADLLELARQTRPKQFSTWQVVNLTHFSGDLEIPGQIIEIRTRLVPRVIFSASRDFAQQLDRLDYILRFVKERGNPSMERIDLSLRGSAAVQFTSGTVDIF</sequence>
<reference evidence="11 12" key="1">
    <citation type="journal article" date="2010" name="Stand. Genomic Sci.">
        <title>Complete genome sequence of Coraliomargarita akajimensis type strain (04OKA010-24).</title>
        <authorList>
            <person name="Mavromatis K."/>
            <person name="Abt B."/>
            <person name="Brambilla E."/>
            <person name="Lapidus A."/>
            <person name="Copeland A."/>
            <person name="Deshpande S."/>
            <person name="Nolan M."/>
            <person name="Lucas S."/>
            <person name="Tice H."/>
            <person name="Cheng J.F."/>
            <person name="Han C."/>
            <person name="Detter J.C."/>
            <person name="Woyke T."/>
            <person name="Goodwin L."/>
            <person name="Pitluck S."/>
            <person name="Held B."/>
            <person name="Brettin T."/>
            <person name="Tapia R."/>
            <person name="Ivanova N."/>
            <person name="Mikhailova N."/>
            <person name="Pati A."/>
            <person name="Liolios K."/>
            <person name="Chen A."/>
            <person name="Palaniappan K."/>
            <person name="Land M."/>
            <person name="Hauser L."/>
            <person name="Chang Y.J."/>
            <person name="Jeffries C.D."/>
            <person name="Rohde M."/>
            <person name="Goker M."/>
            <person name="Bristow J."/>
            <person name="Eisen J.A."/>
            <person name="Markowitz V."/>
            <person name="Hugenholtz P."/>
            <person name="Klenk H.P."/>
            <person name="Kyrpides N.C."/>
        </authorList>
    </citation>
    <scope>NUCLEOTIDE SEQUENCE [LARGE SCALE GENOMIC DNA]</scope>
    <source>
        <strain evidence="12">DSM 45221 / IAM 15411 / JCM 23193 / KCTC 12865</strain>
    </source>
</reference>
<evidence type="ECO:0000256" key="1">
    <source>
        <dbReference type="ARBA" id="ARBA00004370"/>
    </source>
</evidence>
<dbReference type="PROSITE" id="PS51779">
    <property type="entry name" value="POTRA"/>
    <property type="match status" value="1"/>
</dbReference>
<dbReference type="InterPro" id="IPR034746">
    <property type="entry name" value="POTRA"/>
</dbReference>
<feature type="region of interest" description="Disordered" evidence="8">
    <location>
        <begin position="1"/>
        <end position="37"/>
    </location>
</feature>
<dbReference type="RefSeq" id="WP_013044804.1">
    <property type="nucleotide sequence ID" value="NC_014008.1"/>
</dbReference>
<keyword evidence="3" id="KW-0132">Cell division</keyword>
<evidence type="ECO:0000256" key="3">
    <source>
        <dbReference type="ARBA" id="ARBA00022618"/>
    </source>
</evidence>
<evidence type="ECO:0000256" key="6">
    <source>
        <dbReference type="ARBA" id="ARBA00023136"/>
    </source>
</evidence>
<dbReference type="InterPro" id="IPR013685">
    <property type="entry name" value="POTRA_FtsQ_type"/>
</dbReference>
<dbReference type="KEGG" id="caa:Caka_3075"/>
<evidence type="ECO:0000256" key="5">
    <source>
        <dbReference type="ARBA" id="ARBA00022989"/>
    </source>
</evidence>
<dbReference type="eggNOG" id="COG1589">
    <property type="taxonomic scope" value="Bacteria"/>
</dbReference>
<keyword evidence="7" id="KW-0131">Cell cycle</keyword>
<feature type="transmembrane region" description="Helical" evidence="9">
    <location>
        <begin position="46"/>
        <end position="64"/>
    </location>
</feature>
<evidence type="ECO:0000313" key="11">
    <source>
        <dbReference type="EMBL" id="ADE56088.1"/>
    </source>
</evidence>
<dbReference type="EMBL" id="CP001998">
    <property type="protein sequence ID" value="ADE56088.1"/>
    <property type="molecule type" value="Genomic_DNA"/>
</dbReference>